<dbReference type="OrthoDB" id="9802881at2"/>
<comment type="caution">
    <text evidence="1">The sequence shown here is derived from an EMBL/GenBank/DDBJ whole genome shotgun (WGS) entry which is preliminary data.</text>
</comment>
<dbReference type="InterPro" id="IPR008441">
    <property type="entry name" value="AfumC-like_glycosyl_Trfase"/>
</dbReference>
<name>A0A7C8BN33_9MICO</name>
<gene>
    <name evidence="1" type="ORF">F8O02_07235</name>
</gene>
<protein>
    <recommendedName>
        <fullName evidence="3">Capsular biosynthesis protein</fullName>
    </recommendedName>
</protein>
<sequence>MLEPDPQPAPPGPLRIQLDRVRERFAPTVSARAALTAHREVQLFLSDRHDLVLATAGLGEDDILRTGLPDAAQARAAASAAPAGPVFSYWSAPDGHVPPLVRACLDRLRALHPDAVVLTPASVPDWVTLPGAVVDRLRERPAHYADFLRLSLLERHGGVWVDATCLLLRSIDEGLAEAGPQPGPSLLMPRWTDREISNWFIAATPGHPLVRLLRAALELWWTEIGTLPDYFLFHRMFAGLLAEYPQAGLLWAGTPWLGSAPAHLLQMVMFRPYDSDLVAAASRLSFAQKLSHKFDADTVPPDSLLARLLAGRLFEG</sequence>
<dbReference type="RefSeq" id="WP_158036579.1">
    <property type="nucleotide sequence ID" value="NZ_BAAAZV010000011.1"/>
</dbReference>
<dbReference type="Proteomes" id="UP000481339">
    <property type="component" value="Unassembled WGS sequence"/>
</dbReference>
<organism evidence="1 2">
    <name type="scientific">Pseudoclavibacter caeni</name>
    <dbReference type="NCBI Taxonomy" id="908846"/>
    <lineage>
        <taxon>Bacteria</taxon>
        <taxon>Bacillati</taxon>
        <taxon>Actinomycetota</taxon>
        <taxon>Actinomycetes</taxon>
        <taxon>Micrococcales</taxon>
        <taxon>Microbacteriaceae</taxon>
        <taxon>Pseudoclavibacter</taxon>
    </lineage>
</organism>
<dbReference type="SUPFAM" id="SSF53448">
    <property type="entry name" value="Nucleotide-diphospho-sugar transferases"/>
    <property type="match status" value="1"/>
</dbReference>
<dbReference type="EMBL" id="WBKA01000005">
    <property type="protein sequence ID" value="KAB1631726.1"/>
    <property type="molecule type" value="Genomic_DNA"/>
</dbReference>
<keyword evidence="2" id="KW-1185">Reference proteome</keyword>
<proteinExistence type="predicted"/>
<dbReference type="Pfam" id="PF05704">
    <property type="entry name" value="Caps_synth"/>
    <property type="match status" value="1"/>
</dbReference>
<dbReference type="InterPro" id="IPR029044">
    <property type="entry name" value="Nucleotide-diphossugar_trans"/>
</dbReference>
<dbReference type="Gene3D" id="3.90.550.20">
    <property type="match status" value="1"/>
</dbReference>
<accession>A0A7C8BN33</accession>
<evidence type="ECO:0000313" key="1">
    <source>
        <dbReference type="EMBL" id="KAB1631726.1"/>
    </source>
</evidence>
<dbReference type="AlphaFoldDB" id="A0A7C8BN33"/>
<dbReference type="GO" id="GO:0016757">
    <property type="term" value="F:glycosyltransferase activity"/>
    <property type="evidence" value="ECO:0007669"/>
    <property type="project" value="InterPro"/>
</dbReference>
<evidence type="ECO:0008006" key="3">
    <source>
        <dbReference type="Google" id="ProtNLM"/>
    </source>
</evidence>
<reference evidence="1 2" key="1">
    <citation type="submission" date="2019-09" db="EMBL/GenBank/DDBJ databases">
        <title>Phylogeny of genus Pseudoclavibacter and closely related genus.</title>
        <authorList>
            <person name="Li Y."/>
        </authorList>
    </citation>
    <scope>NUCLEOTIDE SEQUENCE [LARGE SCALE GENOMIC DNA]</scope>
    <source>
        <strain evidence="1 2">JCM 16921</strain>
    </source>
</reference>
<evidence type="ECO:0000313" key="2">
    <source>
        <dbReference type="Proteomes" id="UP000481339"/>
    </source>
</evidence>